<evidence type="ECO:0000313" key="4">
    <source>
        <dbReference type="EMBL" id="MCA9386103.1"/>
    </source>
</evidence>
<sequence>MQLNPKKNSNKRIQLFLLLIALITFIGVFLFGYIQSSKNQIVQKQELAAETLQNELEQVTEADLAPYDGSDISKPIYVGMNGYVYDVTGGREFYEPGGPYHYLVGKDSSTELNLVGGDIIARKYPIIAILKE</sequence>
<dbReference type="PANTHER" id="PTHR10281:SF76">
    <property type="entry name" value="CALCUTTA CUP-RELATED"/>
    <property type="match status" value="1"/>
</dbReference>
<dbReference type="GO" id="GO:0016020">
    <property type="term" value="C:membrane"/>
    <property type="evidence" value="ECO:0007669"/>
    <property type="project" value="TreeGrafter"/>
</dbReference>
<reference evidence="4" key="1">
    <citation type="submission" date="2020-04" db="EMBL/GenBank/DDBJ databases">
        <authorList>
            <person name="Zhang T."/>
        </authorList>
    </citation>
    <scope>NUCLEOTIDE SEQUENCE</scope>
    <source>
        <strain evidence="4">HKST-UBA11</strain>
    </source>
</reference>
<dbReference type="InterPro" id="IPR050577">
    <property type="entry name" value="MAPR/NEUFC/NENF-like"/>
</dbReference>
<dbReference type="Gene3D" id="3.10.120.10">
    <property type="entry name" value="Cytochrome b5-like heme/steroid binding domain"/>
    <property type="match status" value="1"/>
</dbReference>
<feature type="transmembrane region" description="Helical" evidence="2">
    <location>
        <begin position="12"/>
        <end position="34"/>
    </location>
</feature>
<keyword evidence="2" id="KW-1133">Transmembrane helix</keyword>
<comment type="caution">
    <text evidence="4">The sequence shown here is derived from an EMBL/GenBank/DDBJ whole genome shotgun (WGS) entry which is preliminary data.</text>
</comment>
<reference evidence="4" key="2">
    <citation type="journal article" date="2021" name="Microbiome">
        <title>Successional dynamics and alternative stable states in a saline activated sludge microbial community over 9 years.</title>
        <authorList>
            <person name="Wang Y."/>
            <person name="Ye J."/>
            <person name="Ju F."/>
            <person name="Liu L."/>
            <person name="Boyd J.A."/>
            <person name="Deng Y."/>
            <person name="Parks D.H."/>
            <person name="Jiang X."/>
            <person name="Yin X."/>
            <person name="Woodcroft B.J."/>
            <person name="Tyson G.W."/>
            <person name="Hugenholtz P."/>
            <person name="Polz M.F."/>
            <person name="Zhang T."/>
        </authorList>
    </citation>
    <scope>NUCLEOTIDE SEQUENCE</scope>
    <source>
        <strain evidence="4">HKST-UBA11</strain>
    </source>
</reference>
<dbReference type="AlphaFoldDB" id="A0A955L9P5"/>
<accession>A0A955L9P5</accession>
<dbReference type="InterPro" id="IPR001199">
    <property type="entry name" value="Cyt_B5-like_heme/steroid-bd"/>
</dbReference>
<organism evidence="4 5">
    <name type="scientific">Candidatus Dojkabacteria bacterium</name>
    <dbReference type="NCBI Taxonomy" id="2099670"/>
    <lineage>
        <taxon>Bacteria</taxon>
        <taxon>Candidatus Dojkabacteria</taxon>
    </lineage>
</organism>
<dbReference type="SMART" id="SM01117">
    <property type="entry name" value="Cyt-b5"/>
    <property type="match status" value="1"/>
</dbReference>
<dbReference type="SUPFAM" id="SSF55856">
    <property type="entry name" value="Cytochrome b5-like heme/steroid binding domain"/>
    <property type="match status" value="1"/>
</dbReference>
<protein>
    <recommendedName>
        <fullName evidence="3">Cytochrome b5 heme-binding domain-containing protein</fullName>
    </recommendedName>
</protein>
<keyword evidence="2" id="KW-0812">Transmembrane</keyword>
<dbReference type="PANTHER" id="PTHR10281">
    <property type="entry name" value="MEMBRANE-ASSOCIATED PROGESTERONE RECEPTOR COMPONENT-RELATED"/>
    <property type="match status" value="1"/>
</dbReference>
<dbReference type="GO" id="GO:0012505">
    <property type="term" value="C:endomembrane system"/>
    <property type="evidence" value="ECO:0007669"/>
    <property type="project" value="TreeGrafter"/>
</dbReference>
<evidence type="ECO:0000256" key="1">
    <source>
        <dbReference type="ARBA" id="ARBA00038357"/>
    </source>
</evidence>
<evidence type="ECO:0000313" key="5">
    <source>
        <dbReference type="Proteomes" id="UP000754563"/>
    </source>
</evidence>
<evidence type="ECO:0000259" key="3">
    <source>
        <dbReference type="SMART" id="SM01117"/>
    </source>
</evidence>
<dbReference type="InterPro" id="IPR036400">
    <property type="entry name" value="Cyt_B5-like_heme/steroid_sf"/>
</dbReference>
<keyword evidence="2" id="KW-0472">Membrane</keyword>
<dbReference type="EMBL" id="JAGQLH010000078">
    <property type="protein sequence ID" value="MCA9386103.1"/>
    <property type="molecule type" value="Genomic_DNA"/>
</dbReference>
<gene>
    <name evidence="4" type="ORF">KC717_05640</name>
</gene>
<evidence type="ECO:0000256" key="2">
    <source>
        <dbReference type="SAM" id="Phobius"/>
    </source>
</evidence>
<dbReference type="Proteomes" id="UP000754563">
    <property type="component" value="Unassembled WGS sequence"/>
</dbReference>
<dbReference type="Pfam" id="PF00173">
    <property type="entry name" value="Cyt-b5"/>
    <property type="match status" value="1"/>
</dbReference>
<name>A0A955L9P5_9BACT</name>
<comment type="similarity">
    <text evidence="1">Belongs to the cytochrome b5 family. MAPR subfamily.</text>
</comment>
<proteinExistence type="inferred from homology"/>
<feature type="domain" description="Cytochrome b5 heme-binding" evidence="3">
    <location>
        <begin position="59"/>
        <end position="131"/>
    </location>
</feature>